<dbReference type="AlphaFoldDB" id="A0AAV5F2N5"/>
<dbReference type="Pfam" id="PF12174">
    <property type="entry name" value="RST"/>
    <property type="match status" value="1"/>
</dbReference>
<feature type="domain" description="RST" evidence="4">
    <location>
        <begin position="342"/>
        <end position="413"/>
    </location>
</feature>
<evidence type="ECO:0000259" key="4">
    <source>
        <dbReference type="PROSITE" id="PS51879"/>
    </source>
</evidence>
<name>A0AAV5F2N5_ELECO</name>
<gene>
    <name evidence="5" type="primary">gb17344</name>
    <name evidence="5" type="ORF">PR202_gb17344</name>
</gene>
<dbReference type="Gene3D" id="3.90.228.10">
    <property type="match status" value="1"/>
</dbReference>
<reference evidence="5" key="2">
    <citation type="submission" date="2021-12" db="EMBL/GenBank/DDBJ databases">
        <title>Resequencing data analysis of finger millet.</title>
        <authorList>
            <person name="Hatakeyama M."/>
            <person name="Aluri S."/>
            <person name="Balachadran M.T."/>
            <person name="Sivarajan S.R."/>
            <person name="Poveda L."/>
            <person name="Shimizu-Inatsugi R."/>
            <person name="Schlapbach R."/>
            <person name="Sreeman S.M."/>
            <person name="Shimizu K.K."/>
        </authorList>
    </citation>
    <scope>NUCLEOTIDE SEQUENCE</scope>
</reference>
<dbReference type="EMBL" id="BQKI01000081">
    <property type="protein sequence ID" value="GJN29148.1"/>
    <property type="molecule type" value="Genomic_DNA"/>
</dbReference>
<evidence type="ECO:0000256" key="3">
    <source>
        <dbReference type="SAM" id="MobiDB-lite"/>
    </source>
</evidence>
<evidence type="ECO:0000256" key="2">
    <source>
        <dbReference type="ARBA" id="ARBA00023242"/>
    </source>
</evidence>
<dbReference type="PANTHER" id="PTHR32263">
    <property type="entry name" value="INACTIVE POLY [ADP-RIBOSE] POLYMERASE SRO4-RELATED"/>
    <property type="match status" value="1"/>
</dbReference>
<dbReference type="InterPro" id="IPR057823">
    <property type="entry name" value="WWE_RCD1"/>
</dbReference>
<protein>
    <recommendedName>
        <fullName evidence="4">RST domain-containing protein</fullName>
    </recommendedName>
</protein>
<proteinExistence type="predicted"/>
<feature type="region of interest" description="Disordered" evidence="3">
    <location>
        <begin position="588"/>
        <end position="608"/>
    </location>
</feature>
<dbReference type="InterPro" id="IPR022003">
    <property type="entry name" value="RST"/>
</dbReference>
<keyword evidence="6" id="KW-1185">Reference proteome</keyword>
<dbReference type="Proteomes" id="UP001054889">
    <property type="component" value="Unassembled WGS sequence"/>
</dbReference>
<evidence type="ECO:0000313" key="6">
    <source>
        <dbReference type="Proteomes" id="UP001054889"/>
    </source>
</evidence>
<dbReference type="Pfam" id="PF23467">
    <property type="entry name" value="WWE_5"/>
    <property type="match status" value="1"/>
</dbReference>
<evidence type="ECO:0000256" key="1">
    <source>
        <dbReference type="ARBA" id="ARBA00004123"/>
    </source>
</evidence>
<comment type="caution">
    <text evidence="5">The sequence shown here is derived from an EMBL/GenBank/DDBJ whole genome shotgun (WGS) entry which is preliminary data.</text>
</comment>
<organism evidence="5 6">
    <name type="scientific">Eleusine coracana subsp. coracana</name>
    <dbReference type="NCBI Taxonomy" id="191504"/>
    <lineage>
        <taxon>Eukaryota</taxon>
        <taxon>Viridiplantae</taxon>
        <taxon>Streptophyta</taxon>
        <taxon>Embryophyta</taxon>
        <taxon>Tracheophyta</taxon>
        <taxon>Spermatophyta</taxon>
        <taxon>Magnoliopsida</taxon>
        <taxon>Liliopsida</taxon>
        <taxon>Poales</taxon>
        <taxon>Poaceae</taxon>
        <taxon>PACMAD clade</taxon>
        <taxon>Chloridoideae</taxon>
        <taxon>Cynodonteae</taxon>
        <taxon>Eleusininae</taxon>
        <taxon>Eleusine</taxon>
    </lineage>
</organism>
<dbReference type="GO" id="GO:0005634">
    <property type="term" value="C:nucleus"/>
    <property type="evidence" value="ECO:0007669"/>
    <property type="project" value="UniProtKB-SubCell"/>
</dbReference>
<sequence>MELLQRPNGSRLKRKIADDCLTKHSKSHHVEVQNISSKVKSGSLSDPHAHRCCIQPNLADDCVNYLRSTVPSRVVFYKGDSWCNFPEQVLPSLVDAFKDEKSSVVIVMEDQPLLGKWFVPSAFFDEEAGETTKLDMNAVEGSGKRITGDKVVTSPSETLKQVVLESIPPVPQNSCTADILRNILVSVERGSESFMFAQNLFVSGMGSFATPNSIVCIHRYSPKHVTAKCRLEAFERQMKLTSERSGGANTRYGWLGSRKKDIIKILIDGFFSIEKTTENAGLDPGIYLSPENRAFARVFGSESFMVPPTSERRPSGSFHSSTLSVSYIAWKSTAQIICQASEGPTSPWVSFKDLFATIQRSLSPVARELLFLHYEELKENKITREEMVKKMILIIGEKLLVDSLTEVDKCSPSQWYKPPAKVATDTTITKVNSICVDTGRIAPPATSGHDYPALSVVPVKCEPIDSHCGGSPLLNVTLKGQEFPSLKMSAQSSSPHCPESEPSVPITVHTVHASGTTGVPENISFVITDNCDSVEPRLRSDGHAPLTQNSATVRCSSLISRSTLGNSESLGMKGRHTVAPVITSEVPESLATGLPPESSSTPSAAGSDAATASILPQFQSPSILCRSHVRSMAPLLRVPSMLPQLRVPRQTSQVHTQGVMLQSFKKSVMLQAQYSGAITMIPVSSTPPSPSGALKRYATPTSSAPMLQTPVFGPTAKGIDCAAPSVAQKSTDRTTNLTAEGRTDSTLSMLPDSFSVYMFFSGLH</sequence>
<keyword evidence="2" id="KW-0539">Nucleus</keyword>
<reference evidence="5" key="1">
    <citation type="journal article" date="2018" name="DNA Res.">
        <title>Multiple hybrid de novo genome assembly of finger millet, an orphan allotetraploid crop.</title>
        <authorList>
            <person name="Hatakeyama M."/>
            <person name="Aluri S."/>
            <person name="Balachadran M.T."/>
            <person name="Sivarajan S.R."/>
            <person name="Patrignani A."/>
            <person name="Gruter S."/>
            <person name="Poveda L."/>
            <person name="Shimizu-Inatsugi R."/>
            <person name="Baeten J."/>
            <person name="Francoijs K.J."/>
            <person name="Nataraja K.N."/>
            <person name="Reddy Y.A.N."/>
            <person name="Phadnis S."/>
            <person name="Ravikumar R.L."/>
            <person name="Schlapbach R."/>
            <person name="Sreeman S.M."/>
            <person name="Shimizu K.K."/>
        </authorList>
    </citation>
    <scope>NUCLEOTIDE SEQUENCE</scope>
</reference>
<evidence type="ECO:0000313" key="5">
    <source>
        <dbReference type="EMBL" id="GJN29148.1"/>
    </source>
</evidence>
<accession>A0AAV5F2N5</accession>
<dbReference type="PANTHER" id="PTHR32263:SF13">
    <property type="entry name" value="OS06G0248400 PROTEIN"/>
    <property type="match status" value="1"/>
</dbReference>
<dbReference type="SUPFAM" id="SSF56399">
    <property type="entry name" value="ADP-ribosylation"/>
    <property type="match status" value="1"/>
</dbReference>
<dbReference type="PROSITE" id="PS51879">
    <property type="entry name" value="RST"/>
    <property type="match status" value="1"/>
</dbReference>
<dbReference type="InterPro" id="IPR044964">
    <property type="entry name" value="RCD1/SRO1-5"/>
</dbReference>
<comment type="subcellular location">
    <subcellularLocation>
        <location evidence="1">Nucleus</location>
    </subcellularLocation>
</comment>